<dbReference type="PATRIC" id="fig|1076.23.peg.1475"/>
<evidence type="ECO:0000313" key="15">
    <source>
        <dbReference type="Proteomes" id="UP000032515"/>
    </source>
</evidence>
<evidence type="ECO:0000256" key="3">
    <source>
        <dbReference type="ARBA" id="ARBA00010323"/>
    </source>
</evidence>
<dbReference type="Proteomes" id="UP000032515">
    <property type="component" value="Unassembled WGS sequence"/>
</dbReference>
<keyword evidence="9 13" id="KW-1133">Transmembrane helix</keyword>
<evidence type="ECO:0000256" key="12">
    <source>
        <dbReference type="ARBA" id="ARBA00031030"/>
    </source>
</evidence>
<gene>
    <name evidence="14" type="ORF">OO17_10380</name>
</gene>
<feature type="transmembrane region" description="Helical" evidence="13">
    <location>
        <begin position="164"/>
        <end position="185"/>
    </location>
</feature>
<organism evidence="14 15">
    <name type="scientific">Rhodopseudomonas palustris</name>
    <dbReference type="NCBI Taxonomy" id="1076"/>
    <lineage>
        <taxon>Bacteria</taxon>
        <taxon>Pseudomonadati</taxon>
        <taxon>Pseudomonadota</taxon>
        <taxon>Alphaproteobacteria</taxon>
        <taxon>Hyphomicrobiales</taxon>
        <taxon>Nitrobacteraceae</taxon>
        <taxon>Rhodopseudomonas</taxon>
    </lineage>
</organism>
<comment type="pathway">
    <text evidence="2">Glycan biosynthesis; alginate biosynthesis.</text>
</comment>
<feature type="transmembrane region" description="Helical" evidence="13">
    <location>
        <begin position="117"/>
        <end position="144"/>
    </location>
</feature>
<dbReference type="InterPro" id="IPR004299">
    <property type="entry name" value="MBOAT_fam"/>
</dbReference>
<dbReference type="RefSeq" id="WP_044409720.1">
    <property type="nucleotide sequence ID" value="NZ_JXXE01000202.1"/>
</dbReference>
<dbReference type="PIRSF" id="PIRSF500217">
    <property type="entry name" value="AlgI"/>
    <property type="match status" value="1"/>
</dbReference>
<dbReference type="OrthoDB" id="139172at2"/>
<evidence type="ECO:0000256" key="13">
    <source>
        <dbReference type="SAM" id="Phobius"/>
    </source>
</evidence>
<keyword evidence="10 13" id="KW-0472">Membrane</keyword>
<dbReference type="Pfam" id="PF03062">
    <property type="entry name" value="MBOAT"/>
    <property type="match status" value="1"/>
</dbReference>
<evidence type="ECO:0000256" key="4">
    <source>
        <dbReference type="ARBA" id="ARBA00016084"/>
    </source>
</evidence>
<evidence type="ECO:0000256" key="10">
    <source>
        <dbReference type="ARBA" id="ARBA00023136"/>
    </source>
</evidence>
<dbReference type="GO" id="GO:0005886">
    <property type="term" value="C:plasma membrane"/>
    <property type="evidence" value="ECO:0007669"/>
    <property type="project" value="UniProtKB-SubCell"/>
</dbReference>
<sequence length="299" mass="33191">FLIGVIKKVVFADSVAPLADRVFDGSGALNAYEAWSGALAYTAQIYFDFSGYIDMALGISRMFNIQLPLNFDSPYKSKSIVEFWRRWHITLSRFLRDYLYIPLGGNRKGAPRRYLNLFATMVLGGLWHGAGWTFLIWGALHGSYLIVDHAMSAFGRSLGIKPGWWLGRLTQALTFLAVVVGWVFFRATTLDGALRVLHGMIRFGAPAGDGLIREYPDTLLGALSGANWGWIVTLLLIAFLAPNSQQIIAWAEDKWARRATVAASFAPLGYVGFATTVLLFIVSLSGMRHGVSPFIYFNF</sequence>
<dbReference type="InterPro" id="IPR051085">
    <property type="entry name" value="MB_O-acyltransferase"/>
</dbReference>
<keyword evidence="8" id="KW-0016">Alginate biosynthesis</keyword>
<feature type="non-terminal residue" evidence="14">
    <location>
        <position position="1"/>
    </location>
</feature>
<keyword evidence="7 13" id="KW-0812">Transmembrane</keyword>
<evidence type="ECO:0000256" key="6">
    <source>
        <dbReference type="ARBA" id="ARBA00022679"/>
    </source>
</evidence>
<dbReference type="GO" id="GO:0016746">
    <property type="term" value="F:acyltransferase activity"/>
    <property type="evidence" value="ECO:0007669"/>
    <property type="project" value="UniProtKB-KW"/>
</dbReference>
<keyword evidence="5" id="KW-1003">Cell membrane</keyword>
<comment type="caution">
    <text evidence="14">The sequence shown here is derived from an EMBL/GenBank/DDBJ whole genome shotgun (WGS) entry which is preliminary data.</text>
</comment>
<feature type="transmembrane region" description="Helical" evidence="13">
    <location>
        <begin position="261"/>
        <end position="282"/>
    </location>
</feature>
<evidence type="ECO:0000256" key="8">
    <source>
        <dbReference type="ARBA" id="ARBA00022841"/>
    </source>
</evidence>
<dbReference type="GO" id="GO:0042121">
    <property type="term" value="P:alginic acid biosynthetic process"/>
    <property type="evidence" value="ECO:0007669"/>
    <property type="project" value="UniProtKB-KW"/>
</dbReference>
<protein>
    <recommendedName>
        <fullName evidence="4">Probable alginate O-acetylase AlgI</fullName>
    </recommendedName>
    <alternativeName>
        <fullName evidence="12">Alginate biosynthesis protein AlgI</fullName>
    </alternativeName>
</protein>
<evidence type="ECO:0000256" key="1">
    <source>
        <dbReference type="ARBA" id="ARBA00004651"/>
    </source>
</evidence>
<evidence type="ECO:0000256" key="7">
    <source>
        <dbReference type="ARBA" id="ARBA00022692"/>
    </source>
</evidence>
<proteinExistence type="inferred from homology"/>
<dbReference type="InterPro" id="IPR028362">
    <property type="entry name" value="AlgI"/>
</dbReference>
<name>A0A0D7EX43_RHOPL</name>
<keyword evidence="11" id="KW-0012">Acyltransferase</keyword>
<dbReference type="InterPro" id="IPR024194">
    <property type="entry name" value="Ac/AlaTfrase_AlgI/DltB"/>
</dbReference>
<dbReference type="PANTHER" id="PTHR13285">
    <property type="entry name" value="ACYLTRANSFERASE"/>
    <property type="match status" value="1"/>
</dbReference>
<evidence type="ECO:0000256" key="2">
    <source>
        <dbReference type="ARBA" id="ARBA00005182"/>
    </source>
</evidence>
<keyword evidence="6 14" id="KW-0808">Transferase</keyword>
<evidence type="ECO:0000256" key="5">
    <source>
        <dbReference type="ARBA" id="ARBA00022475"/>
    </source>
</evidence>
<evidence type="ECO:0000313" key="14">
    <source>
        <dbReference type="EMBL" id="KIZ44017.1"/>
    </source>
</evidence>
<dbReference type="AlphaFoldDB" id="A0A0D7EX43"/>
<dbReference type="PANTHER" id="PTHR13285:SF23">
    <property type="entry name" value="TEICHOIC ACID D-ALANYLTRANSFERASE"/>
    <property type="match status" value="1"/>
</dbReference>
<evidence type="ECO:0000256" key="9">
    <source>
        <dbReference type="ARBA" id="ARBA00022989"/>
    </source>
</evidence>
<dbReference type="PIRSF" id="PIRSF016636">
    <property type="entry name" value="AlgI_DltB"/>
    <property type="match status" value="1"/>
</dbReference>
<reference evidence="14 15" key="1">
    <citation type="submission" date="2014-11" db="EMBL/GenBank/DDBJ databases">
        <title>Genomics and ecophysiology of heterotrophic nitrogen fixing bacteria isolated from estuarine surface water.</title>
        <authorList>
            <person name="Bentzon-Tilia M."/>
            <person name="Severin I."/>
            <person name="Hansen L.H."/>
            <person name="Riemann L."/>
        </authorList>
    </citation>
    <scope>NUCLEOTIDE SEQUENCE [LARGE SCALE GENOMIC DNA]</scope>
    <source>
        <strain evidence="14 15">BAL398</strain>
    </source>
</reference>
<comment type="similarity">
    <text evidence="3">Belongs to the membrane-bound acyltransferase family.</text>
</comment>
<accession>A0A0D7EX43</accession>
<dbReference type="EMBL" id="JXXE01000202">
    <property type="protein sequence ID" value="KIZ44017.1"/>
    <property type="molecule type" value="Genomic_DNA"/>
</dbReference>
<feature type="transmembrane region" description="Helical" evidence="13">
    <location>
        <begin position="219"/>
        <end position="241"/>
    </location>
</feature>
<evidence type="ECO:0000256" key="11">
    <source>
        <dbReference type="ARBA" id="ARBA00023315"/>
    </source>
</evidence>
<comment type="subcellular location">
    <subcellularLocation>
        <location evidence="1">Cell membrane</location>
        <topology evidence="1">Multi-pass membrane protein</topology>
    </subcellularLocation>
</comment>